<sequence length="102" mass="11088">NSGAVILTNAFIPQYYYNYAETVDMADGAPNAGAEGGAPGSSDPVRVRRNFPETWLWQMLQTGEKGEQIIQETVPDTITSWIITGFSLDPSYGFGLLESPAK</sequence>
<feature type="non-terminal residue" evidence="4">
    <location>
        <position position="1"/>
    </location>
</feature>
<reference evidence="4" key="2">
    <citation type="submission" date="2023-05" db="EMBL/GenBank/DDBJ databases">
        <authorList>
            <person name="Fouks B."/>
        </authorList>
    </citation>
    <scope>NUCLEOTIDE SEQUENCE</scope>
    <source>
        <strain evidence="4">Stay&amp;Tobe</strain>
        <tissue evidence="4">Testes</tissue>
    </source>
</reference>
<accession>A0AAD7ZXE7</accession>
<evidence type="ECO:0000313" key="5">
    <source>
        <dbReference type="Proteomes" id="UP001233999"/>
    </source>
</evidence>
<organism evidence="4 5">
    <name type="scientific">Diploptera punctata</name>
    <name type="common">Pacific beetle cockroach</name>
    <dbReference type="NCBI Taxonomy" id="6984"/>
    <lineage>
        <taxon>Eukaryota</taxon>
        <taxon>Metazoa</taxon>
        <taxon>Ecdysozoa</taxon>
        <taxon>Arthropoda</taxon>
        <taxon>Hexapoda</taxon>
        <taxon>Insecta</taxon>
        <taxon>Pterygota</taxon>
        <taxon>Neoptera</taxon>
        <taxon>Polyneoptera</taxon>
        <taxon>Dictyoptera</taxon>
        <taxon>Blattodea</taxon>
        <taxon>Blaberoidea</taxon>
        <taxon>Blaberidae</taxon>
        <taxon>Diplopterinae</taxon>
        <taxon>Diploptera</taxon>
    </lineage>
</organism>
<keyword evidence="2" id="KW-0882">Thioester bond</keyword>
<reference evidence="4" key="1">
    <citation type="journal article" date="2023" name="IScience">
        <title>Live-bearing cockroach genome reveals convergent evolutionary mechanisms linked to viviparity in insects and beyond.</title>
        <authorList>
            <person name="Fouks B."/>
            <person name="Harrison M.C."/>
            <person name="Mikhailova A.A."/>
            <person name="Marchal E."/>
            <person name="English S."/>
            <person name="Carruthers M."/>
            <person name="Jennings E.C."/>
            <person name="Chiamaka E.L."/>
            <person name="Frigard R.A."/>
            <person name="Pippel M."/>
            <person name="Attardo G.M."/>
            <person name="Benoit J.B."/>
            <person name="Bornberg-Bauer E."/>
            <person name="Tobe S.S."/>
        </authorList>
    </citation>
    <scope>NUCLEOTIDE SEQUENCE</scope>
    <source>
        <strain evidence="4">Stay&amp;Tobe</strain>
    </source>
</reference>
<gene>
    <name evidence="4" type="ORF">L9F63_018161</name>
</gene>
<evidence type="ECO:0000313" key="4">
    <source>
        <dbReference type="EMBL" id="KAJ9588471.1"/>
    </source>
</evidence>
<evidence type="ECO:0000256" key="2">
    <source>
        <dbReference type="ARBA" id="ARBA00022966"/>
    </source>
</evidence>
<dbReference type="PANTHER" id="PTHR11412:SF136">
    <property type="entry name" value="CD109 ANTIGEN"/>
    <property type="match status" value="1"/>
</dbReference>
<dbReference type="Pfam" id="PF00207">
    <property type="entry name" value="A2M"/>
    <property type="match status" value="1"/>
</dbReference>
<name>A0AAD7ZXE7_DIPPU</name>
<protein>
    <recommendedName>
        <fullName evidence="3">Alpha-2-macroglobulin domain-containing protein</fullName>
    </recommendedName>
</protein>
<dbReference type="EMBL" id="JASPKZ010005678">
    <property type="protein sequence ID" value="KAJ9588471.1"/>
    <property type="molecule type" value="Genomic_DNA"/>
</dbReference>
<keyword evidence="1" id="KW-0732">Signal</keyword>
<comment type="caution">
    <text evidence="4">The sequence shown here is derived from an EMBL/GenBank/DDBJ whole genome shotgun (WGS) entry which is preliminary data.</text>
</comment>
<dbReference type="InterPro" id="IPR001599">
    <property type="entry name" value="Macroglobln_a2"/>
</dbReference>
<dbReference type="Gene3D" id="2.20.130.20">
    <property type="match status" value="1"/>
</dbReference>
<keyword evidence="5" id="KW-1185">Reference proteome</keyword>
<feature type="non-terminal residue" evidence="4">
    <location>
        <position position="102"/>
    </location>
</feature>
<dbReference type="AlphaFoldDB" id="A0AAD7ZXE7"/>
<proteinExistence type="predicted"/>
<evidence type="ECO:0000259" key="3">
    <source>
        <dbReference type="Pfam" id="PF00207"/>
    </source>
</evidence>
<feature type="domain" description="Alpha-2-macroglobulin" evidence="3">
    <location>
        <begin position="54"/>
        <end position="99"/>
    </location>
</feature>
<dbReference type="Proteomes" id="UP001233999">
    <property type="component" value="Unassembled WGS sequence"/>
</dbReference>
<evidence type="ECO:0000256" key="1">
    <source>
        <dbReference type="ARBA" id="ARBA00022729"/>
    </source>
</evidence>
<dbReference type="PANTHER" id="PTHR11412">
    <property type="entry name" value="MACROGLOBULIN / COMPLEMENT"/>
    <property type="match status" value="1"/>
</dbReference>
<dbReference type="GO" id="GO:0004866">
    <property type="term" value="F:endopeptidase inhibitor activity"/>
    <property type="evidence" value="ECO:0007669"/>
    <property type="project" value="InterPro"/>
</dbReference>
<dbReference type="InterPro" id="IPR050473">
    <property type="entry name" value="A2M/Complement_sys"/>
</dbReference>